<evidence type="ECO:0000313" key="1">
    <source>
        <dbReference type="EMBL" id="WTU77699.1"/>
    </source>
</evidence>
<name>A0AAU2JYN9_9ACTN</name>
<dbReference type="EMBL" id="CP108264">
    <property type="protein sequence ID" value="WTU77699.1"/>
    <property type="molecule type" value="Genomic_DNA"/>
</dbReference>
<gene>
    <name evidence="1" type="ORF">OG327_32695</name>
</gene>
<protein>
    <submittedName>
        <fullName evidence="1">Uncharacterized protein</fullName>
    </submittedName>
</protein>
<dbReference type="AlphaFoldDB" id="A0AAU2JYN9"/>
<accession>A0AAU2JYN9</accession>
<reference evidence="1" key="1">
    <citation type="submission" date="2022-10" db="EMBL/GenBank/DDBJ databases">
        <title>The complete genomes of actinobacterial strains from the NBC collection.</title>
        <authorList>
            <person name="Joergensen T.S."/>
            <person name="Alvarez Arevalo M."/>
            <person name="Sterndorff E.B."/>
            <person name="Faurdal D."/>
            <person name="Vuksanovic O."/>
            <person name="Mourched A.-S."/>
            <person name="Charusanti P."/>
            <person name="Shaw S."/>
            <person name="Blin K."/>
            <person name="Weber T."/>
        </authorList>
    </citation>
    <scope>NUCLEOTIDE SEQUENCE</scope>
    <source>
        <strain evidence="1">NBC_00049</strain>
    </source>
</reference>
<sequence>MNEPISPTSPNRAATTGSCCGPIPAQPAAEVAPVQSSPCCGTSEGAKAAGACCDPQAKREAAATGAGCC</sequence>
<organism evidence="1">
    <name type="scientific">Streptomyces sp. NBC_00049</name>
    <dbReference type="NCBI Taxonomy" id="2903617"/>
    <lineage>
        <taxon>Bacteria</taxon>
        <taxon>Bacillati</taxon>
        <taxon>Actinomycetota</taxon>
        <taxon>Actinomycetes</taxon>
        <taxon>Kitasatosporales</taxon>
        <taxon>Streptomycetaceae</taxon>
        <taxon>Streptomyces</taxon>
    </lineage>
</organism>
<proteinExistence type="predicted"/>